<dbReference type="EMBL" id="JYFE01000072">
    <property type="protein sequence ID" value="KIT14591.1"/>
    <property type="molecule type" value="Genomic_DNA"/>
</dbReference>
<organism evidence="1 2">
    <name type="scientific">Jannaschia aquimarina</name>
    <dbReference type="NCBI Taxonomy" id="935700"/>
    <lineage>
        <taxon>Bacteria</taxon>
        <taxon>Pseudomonadati</taxon>
        <taxon>Pseudomonadota</taxon>
        <taxon>Alphaproteobacteria</taxon>
        <taxon>Rhodobacterales</taxon>
        <taxon>Roseobacteraceae</taxon>
        <taxon>Jannaschia</taxon>
    </lineage>
</organism>
<accession>A0A0D1ECD8</accession>
<dbReference type="STRING" id="935700.jaqu_36690"/>
<reference evidence="1 2" key="1">
    <citation type="submission" date="2015-02" db="EMBL/GenBank/DDBJ databases">
        <title>Genome Sequence of Jannaschia aquimarina DSM28248, a member of the Roseobacter clade.</title>
        <authorList>
            <person name="Voget S."/>
            <person name="Daniel R."/>
        </authorList>
    </citation>
    <scope>NUCLEOTIDE SEQUENCE [LARGE SCALE GENOMIC DNA]</scope>
    <source>
        <strain evidence="1 2">GSW-M26</strain>
    </source>
</reference>
<dbReference type="RefSeq" id="WP_043920430.1">
    <property type="nucleotide sequence ID" value="NZ_FZPF01000002.1"/>
</dbReference>
<dbReference type="PATRIC" id="fig|935700.4.peg.3782"/>
<evidence type="ECO:0000313" key="1">
    <source>
        <dbReference type="EMBL" id="KIT14591.1"/>
    </source>
</evidence>
<name>A0A0D1ECD8_9RHOB</name>
<dbReference type="Proteomes" id="UP000032232">
    <property type="component" value="Unassembled WGS sequence"/>
</dbReference>
<keyword evidence="2" id="KW-1185">Reference proteome</keyword>
<evidence type="ECO:0000313" key="2">
    <source>
        <dbReference type="Proteomes" id="UP000032232"/>
    </source>
</evidence>
<gene>
    <name evidence="1" type="ORF">jaqu_36690</name>
</gene>
<proteinExistence type="predicted"/>
<protein>
    <submittedName>
        <fullName evidence="1">Uncharacterized protein</fullName>
    </submittedName>
</protein>
<sequence length="73" mass="7813">MVKALRRLLGLAALLLVVAAVLIGWDILVRLNDEIDLCLDTTSGRYVGNDHPACRAAAARAGNPDRQFIEGGL</sequence>
<dbReference type="AlphaFoldDB" id="A0A0D1ECD8"/>
<comment type="caution">
    <text evidence="1">The sequence shown here is derived from an EMBL/GenBank/DDBJ whole genome shotgun (WGS) entry which is preliminary data.</text>
</comment>